<evidence type="ECO:0000256" key="2">
    <source>
        <dbReference type="ARBA" id="ARBA00004584"/>
    </source>
</evidence>
<evidence type="ECO:0000256" key="5">
    <source>
        <dbReference type="ARBA" id="ARBA00022454"/>
    </source>
</evidence>
<keyword evidence="5" id="KW-0158">Chromosome</keyword>
<dbReference type="PANTHER" id="PTHR31345:SF3">
    <property type="entry name" value="CENTROMERE PROTEIN Q"/>
    <property type="match status" value="1"/>
</dbReference>
<keyword evidence="8" id="KW-0175">Coiled coil</keyword>
<dbReference type="EMBL" id="JABFDY010000024">
    <property type="protein sequence ID" value="KAF7689678.1"/>
    <property type="molecule type" value="Genomic_DNA"/>
</dbReference>
<evidence type="ECO:0000256" key="8">
    <source>
        <dbReference type="SAM" id="Coils"/>
    </source>
</evidence>
<dbReference type="PANTHER" id="PTHR31345">
    <property type="entry name" value="CENTROMERE PROTEIN Q"/>
    <property type="match status" value="1"/>
</dbReference>
<dbReference type="GO" id="GO:0000775">
    <property type="term" value="C:chromosome, centromeric region"/>
    <property type="evidence" value="ECO:0007669"/>
    <property type="project" value="UniProtKB-SubCell"/>
</dbReference>
<evidence type="ECO:0000313" key="11">
    <source>
        <dbReference type="Proteomes" id="UP000606274"/>
    </source>
</evidence>
<evidence type="ECO:0000256" key="4">
    <source>
        <dbReference type="ARBA" id="ARBA00016397"/>
    </source>
</evidence>
<gene>
    <name evidence="10" type="ORF">HF521_013031</name>
</gene>
<feature type="coiled-coil region" evidence="8">
    <location>
        <begin position="125"/>
        <end position="180"/>
    </location>
</feature>
<comment type="similarity">
    <text evidence="3">Belongs to the CENP-Q/OKP1 family.</text>
</comment>
<dbReference type="InterPro" id="IPR025212">
    <property type="entry name" value="CAD_CENP-Q"/>
</dbReference>
<dbReference type="OrthoDB" id="8927710at2759"/>
<evidence type="ECO:0000256" key="6">
    <source>
        <dbReference type="ARBA" id="ARBA00023242"/>
    </source>
</evidence>
<reference evidence="10" key="1">
    <citation type="submission" date="2020-08" db="EMBL/GenBank/DDBJ databases">
        <title>Chromosome-level assembly of Southern catfish (Silurus meridionalis) provides insights into visual adaptation to the nocturnal and benthic lifestyles.</title>
        <authorList>
            <person name="Zhang Y."/>
            <person name="Wang D."/>
            <person name="Peng Z."/>
        </authorList>
    </citation>
    <scope>NUCLEOTIDE SEQUENCE</scope>
    <source>
        <strain evidence="10">SWU-2019-XX</strain>
        <tissue evidence="10">Muscle</tissue>
    </source>
</reference>
<dbReference type="Pfam" id="PF13094">
    <property type="entry name" value="CENP-Q"/>
    <property type="match status" value="1"/>
</dbReference>
<name>A0A8T0AEQ4_SILME</name>
<feature type="region of interest" description="Disordered" evidence="9">
    <location>
        <begin position="1"/>
        <end position="57"/>
    </location>
</feature>
<keyword evidence="7" id="KW-0137">Centromere</keyword>
<proteinExistence type="inferred from homology"/>
<comment type="caution">
    <text evidence="10">The sequence shown here is derived from an EMBL/GenBank/DDBJ whole genome shotgun (WGS) entry which is preliminary data.</text>
</comment>
<comment type="subcellular location">
    <subcellularLocation>
        <location evidence="2">Chromosome</location>
        <location evidence="2">Centromere</location>
    </subcellularLocation>
    <subcellularLocation>
        <location evidence="1">Nucleus</location>
    </subcellularLocation>
</comment>
<evidence type="ECO:0000313" key="10">
    <source>
        <dbReference type="EMBL" id="KAF7689678.1"/>
    </source>
</evidence>
<organism evidence="10 11">
    <name type="scientific">Silurus meridionalis</name>
    <name type="common">Southern catfish</name>
    <name type="synonym">Silurus soldatovi meridionalis</name>
    <dbReference type="NCBI Taxonomy" id="175797"/>
    <lineage>
        <taxon>Eukaryota</taxon>
        <taxon>Metazoa</taxon>
        <taxon>Chordata</taxon>
        <taxon>Craniata</taxon>
        <taxon>Vertebrata</taxon>
        <taxon>Euteleostomi</taxon>
        <taxon>Actinopterygii</taxon>
        <taxon>Neopterygii</taxon>
        <taxon>Teleostei</taxon>
        <taxon>Ostariophysi</taxon>
        <taxon>Siluriformes</taxon>
        <taxon>Siluridae</taxon>
        <taxon>Silurus</taxon>
    </lineage>
</organism>
<evidence type="ECO:0000256" key="3">
    <source>
        <dbReference type="ARBA" id="ARBA00008191"/>
    </source>
</evidence>
<evidence type="ECO:0000256" key="9">
    <source>
        <dbReference type="SAM" id="MobiDB-lite"/>
    </source>
</evidence>
<protein>
    <recommendedName>
        <fullName evidence="4">Centromere protein Q</fullName>
    </recommendedName>
</protein>
<dbReference type="Proteomes" id="UP000606274">
    <property type="component" value="Unassembled WGS sequence"/>
</dbReference>
<evidence type="ECO:0000256" key="7">
    <source>
        <dbReference type="ARBA" id="ARBA00023328"/>
    </source>
</evidence>
<dbReference type="AlphaFoldDB" id="A0A8T0AEQ4"/>
<accession>A0A8T0AEQ4</accession>
<dbReference type="GO" id="GO:0005634">
    <property type="term" value="C:nucleus"/>
    <property type="evidence" value="ECO:0007669"/>
    <property type="project" value="UniProtKB-SubCell"/>
</dbReference>
<keyword evidence="6" id="KW-0539">Nucleus</keyword>
<sequence length="248" mass="28066">MKPARGSSRASTRGPKAAGRHGKTLPQKRLPDDRNAQDKPGEKAPAEPRKVKGREKWKPLTKSSIMVLDNMLSLSILSVLPLKAKEKEELQKHLNILKDQFMAKCSHLPVPPQKRGNMMHMSQQIHRENQMVKHGKKKIEELEESSQAVVSALELLQVKMDRLESECKVMRDKLKEEESNAQQFFQLTEQAVLHLPVLSLCEDKPTLQDKIMNAVADPKAVINALQERNVTANAKAFLELAHKQIEQL</sequence>
<evidence type="ECO:0000256" key="1">
    <source>
        <dbReference type="ARBA" id="ARBA00004123"/>
    </source>
</evidence>
<feature type="compositionally biased region" description="Basic and acidic residues" evidence="9">
    <location>
        <begin position="29"/>
        <end position="57"/>
    </location>
</feature>
<keyword evidence="11" id="KW-1185">Reference proteome</keyword>